<keyword evidence="3" id="KW-1185">Reference proteome</keyword>
<evidence type="ECO:0000259" key="1">
    <source>
        <dbReference type="Pfam" id="PF00078"/>
    </source>
</evidence>
<dbReference type="InterPro" id="IPR000477">
    <property type="entry name" value="RT_dom"/>
</dbReference>
<comment type="caution">
    <text evidence="2">The sequence shown here is derived from an EMBL/GenBank/DDBJ whole genome shotgun (WGS) entry which is preliminary data.</text>
</comment>
<organism evidence="2 3">
    <name type="scientific">Lolium multiflorum</name>
    <name type="common">Italian ryegrass</name>
    <name type="synonym">Lolium perenne subsp. multiflorum</name>
    <dbReference type="NCBI Taxonomy" id="4521"/>
    <lineage>
        <taxon>Eukaryota</taxon>
        <taxon>Viridiplantae</taxon>
        <taxon>Streptophyta</taxon>
        <taxon>Embryophyta</taxon>
        <taxon>Tracheophyta</taxon>
        <taxon>Spermatophyta</taxon>
        <taxon>Magnoliopsida</taxon>
        <taxon>Liliopsida</taxon>
        <taxon>Poales</taxon>
        <taxon>Poaceae</taxon>
        <taxon>BOP clade</taxon>
        <taxon>Pooideae</taxon>
        <taxon>Poodae</taxon>
        <taxon>Poeae</taxon>
        <taxon>Poeae Chloroplast Group 2 (Poeae type)</taxon>
        <taxon>Loliodinae</taxon>
        <taxon>Loliinae</taxon>
        <taxon>Lolium</taxon>
    </lineage>
</organism>
<feature type="domain" description="Reverse transcriptase" evidence="1">
    <location>
        <begin position="66"/>
        <end position="223"/>
    </location>
</feature>
<dbReference type="PANTHER" id="PTHR24559:SF444">
    <property type="entry name" value="REVERSE TRANSCRIPTASE DOMAIN-CONTAINING PROTEIN"/>
    <property type="match status" value="1"/>
</dbReference>
<reference evidence="2" key="1">
    <citation type="submission" date="2023-07" db="EMBL/GenBank/DDBJ databases">
        <title>A chromosome-level genome assembly of Lolium multiflorum.</title>
        <authorList>
            <person name="Chen Y."/>
            <person name="Copetti D."/>
            <person name="Kolliker R."/>
            <person name="Studer B."/>
        </authorList>
    </citation>
    <scope>NUCLEOTIDE SEQUENCE</scope>
    <source>
        <strain evidence="2">02402/16</strain>
        <tissue evidence="2">Leaf</tissue>
    </source>
</reference>
<dbReference type="InterPro" id="IPR043502">
    <property type="entry name" value="DNA/RNA_pol_sf"/>
</dbReference>
<gene>
    <name evidence="2" type="ORF">QYE76_048151</name>
</gene>
<dbReference type="InterPro" id="IPR053134">
    <property type="entry name" value="RNA-dir_DNA_polymerase"/>
</dbReference>
<dbReference type="Pfam" id="PF00078">
    <property type="entry name" value="RVT_1"/>
    <property type="match status" value="1"/>
</dbReference>
<evidence type="ECO:0000313" key="2">
    <source>
        <dbReference type="EMBL" id="KAK1603203.1"/>
    </source>
</evidence>
<name>A0AAD8QI77_LOLMU</name>
<dbReference type="Gene3D" id="3.30.70.270">
    <property type="match status" value="2"/>
</dbReference>
<dbReference type="SUPFAM" id="SSF56672">
    <property type="entry name" value="DNA/RNA polymerases"/>
    <property type="match status" value="1"/>
</dbReference>
<dbReference type="InterPro" id="IPR043128">
    <property type="entry name" value="Rev_trsase/Diguanyl_cyclase"/>
</dbReference>
<protein>
    <recommendedName>
        <fullName evidence="1">Reverse transcriptase domain-containing protein</fullName>
    </recommendedName>
</protein>
<dbReference type="EMBL" id="JAUUTY010000107">
    <property type="protein sequence ID" value="KAK1603203.1"/>
    <property type="molecule type" value="Genomic_DNA"/>
</dbReference>
<dbReference type="PANTHER" id="PTHR24559">
    <property type="entry name" value="TRANSPOSON TY3-I GAG-POL POLYPROTEIN"/>
    <property type="match status" value="1"/>
</dbReference>
<dbReference type="Gene3D" id="3.10.10.10">
    <property type="entry name" value="HIV Type 1 Reverse Transcriptase, subunit A, domain 1"/>
    <property type="match status" value="1"/>
</dbReference>
<dbReference type="CDD" id="cd01647">
    <property type="entry name" value="RT_LTR"/>
    <property type="match status" value="1"/>
</dbReference>
<accession>A0AAD8QI77</accession>
<sequence>MPGVPRELAEHHLHVRPEAKPVKQPLRRFAEERRKAIGEEIARLLAAGFIMEVLHPDWLANPVLVLKKNGSWRMCIDYTSLNKACPKDPFPLPRIDQVIDSTAGCELLSFLDAYSGYHQIPLNPADQIKTSFITPYGAYCYTTMPFGLKNAGATYQRCMQKCLQDQIGRNVHAYVDDVVVKTKEMPTLLDDLRETFTNLRRFRMKLNPAKCTFGVPAGQLLGYLVSQRGIEANPEKISAIEKMELPQCLKDVQKFTGCLASLSRFVSRLGEKALPMYQLLKKSDKFVWSPQADEAFRGLNPFTRRLRKFRHRLEQDQPDQQQGRRIHLDPFVFKLLLLIRVRVRIRDEEAFVDEVAGDGAVPGKPAAFLRSAAALPPRRPAWILKGPVSTSLYQRGQRQR</sequence>
<proteinExistence type="predicted"/>
<dbReference type="Proteomes" id="UP001231189">
    <property type="component" value="Unassembled WGS sequence"/>
</dbReference>
<evidence type="ECO:0000313" key="3">
    <source>
        <dbReference type="Proteomes" id="UP001231189"/>
    </source>
</evidence>
<dbReference type="AlphaFoldDB" id="A0AAD8QI77"/>